<evidence type="ECO:0000313" key="7">
    <source>
        <dbReference type="Proteomes" id="UP000198233"/>
    </source>
</evidence>
<dbReference type="AlphaFoldDB" id="A0AAC9XPE5"/>
<accession>A0AAC9XPE5</accession>
<sequence>MIVNHPNRFVSIKWKLMIAVVLILTVVGAAISTLAYRQLLNQEKVLLEAQRDKLAQSLSYSLSTAVEHSLQAAMQLGFVANAKGEDGAEGYQLLLSENWPDVQLYWDLKRFGLYSLDGDRLAHAGEPNSEDDLNWLLNSDISYELSSRVVCIEECAIQVLVPTLVNSKPHLFFFESALTEVISHFRTDRSIELAVLGTQKPEAEPGPLWGRHLYSISNRPSSFSLLSHMADNYSWQQISLGDEIYDYQGSRWAVWSFPLDQVANAPTIVVLMNLDQWQLMLSSFQLGLVGTLLVGLILAAGLVMLVAWKPVLSLAHHASLLPLLADHDFARVRASLPRKPSLFPDEVDLIHQATRHLADNMQGLESEVDEYTHELERLAMLDTLTGLPNKSMLNHELQTAIACIANEDDCVVLMFLDLDEFKRINDTLGHIQGDELLKIVAARLINSVREMDTVFRQGGDEFLILLRMVRDDQEVSNVIHRIFSALQHPVVLGSHKLIVTTSIGLAYCTSPHMRAEELIQHADLAMYQAKSAGRSNYRVFSEEMLNQANNRLMIEQSIEAAINEEQLVLFLQPIVELREAKLKGFEALIRWFHPERGLIMPGDFIPDIEHSEAIIHVDNYVIRKAAELIAQFKSAGWSELYIAVNLSAKHFLAPDLLNVVRQEVDAHDISAQSLVFEVTEESVIEQVESAMAAMESLQSLGVKIAIDDFGTGYSSLSYLKQLPFDLLKIDRSFTANVLDDEADAHIITTVIELAHNLGRQVVAEGIETQPQAQYLSCQQCELGQGYYFSRPMDVTSVFKVLSEIEHTRMWPVNQTPQPKLVRQGS</sequence>
<dbReference type="Gene3D" id="3.20.20.450">
    <property type="entry name" value="EAL domain"/>
    <property type="match status" value="1"/>
</dbReference>
<comment type="cofactor">
    <cofactor evidence="1">
        <name>Mg(2+)</name>
        <dbReference type="ChEBI" id="CHEBI:18420"/>
    </cofactor>
</comment>
<dbReference type="Gene3D" id="3.30.70.270">
    <property type="match status" value="1"/>
</dbReference>
<feature type="transmembrane region" description="Helical" evidence="3">
    <location>
        <begin position="286"/>
        <end position="308"/>
    </location>
</feature>
<protein>
    <submittedName>
        <fullName evidence="6">GGDEF-domain containing protein</fullName>
    </submittedName>
</protein>
<dbReference type="Pfam" id="PF00990">
    <property type="entry name" value="GGDEF"/>
    <property type="match status" value="1"/>
</dbReference>
<dbReference type="SMART" id="SM00052">
    <property type="entry name" value="EAL"/>
    <property type="match status" value="1"/>
</dbReference>
<proteinExistence type="predicted"/>
<reference evidence="6 7" key="1">
    <citation type="submission" date="2017-06" db="EMBL/GenBank/DDBJ databases">
        <title>Complete genome sequence of Shewanella marisflavi EP1 associated with anaerobic 2,4-dinitrotoluene reduction and salt tolerance.</title>
        <authorList>
            <person name="Huang J."/>
        </authorList>
    </citation>
    <scope>NUCLEOTIDE SEQUENCE [LARGE SCALE GENOMIC DNA]</scope>
    <source>
        <strain evidence="6 7">EP1</strain>
    </source>
</reference>
<evidence type="ECO:0000313" key="6">
    <source>
        <dbReference type="EMBL" id="ASJ97971.1"/>
    </source>
</evidence>
<dbReference type="InterPro" id="IPR050706">
    <property type="entry name" value="Cyclic-di-GMP_PDE-like"/>
</dbReference>
<keyword evidence="3" id="KW-1133">Transmembrane helix</keyword>
<evidence type="ECO:0000256" key="2">
    <source>
        <dbReference type="SAM" id="Coils"/>
    </source>
</evidence>
<dbReference type="GO" id="GO:0071111">
    <property type="term" value="F:cyclic-guanylate-specific phosphodiesterase activity"/>
    <property type="evidence" value="ECO:0007669"/>
    <property type="project" value="InterPro"/>
</dbReference>
<dbReference type="PANTHER" id="PTHR33121:SF70">
    <property type="entry name" value="SIGNALING PROTEIN YKOW"/>
    <property type="match status" value="1"/>
</dbReference>
<evidence type="ECO:0000256" key="3">
    <source>
        <dbReference type="SAM" id="Phobius"/>
    </source>
</evidence>
<dbReference type="InterPro" id="IPR001633">
    <property type="entry name" value="EAL_dom"/>
</dbReference>
<dbReference type="SUPFAM" id="SSF141868">
    <property type="entry name" value="EAL domain-like"/>
    <property type="match status" value="1"/>
</dbReference>
<dbReference type="CDD" id="cd01948">
    <property type="entry name" value="EAL"/>
    <property type="match status" value="1"/>
</dbReference>
<dbReference type="Pfam" id="PF00563">
    <property type="entry name" value="EAL"/>
    <property type="match status" value="1"/>
</dbReference>
<dbReference type="Proteomes" id="UP000198233">
    <property type="component" value="Chromosome"/>
</dbReference>
<feature type="coiled-coil region" evidence="2">
    <location>
        <begin position="354"/>
        <end position="381"/>
    </location>
</feature>
<feature type="domain" description="EAL" evidence="4">
    <location>
        <begin position="551"/>
        <end position="805"/>
    </location>
</feature>
<gene>
    <name evidence="6" type="ORF">CFF01_15990</name>
</gene>
<dbReference type="KEGG" id="smav:CFF01_15990"/>
<evidence type="ECO:0000259" key="4">
    <source>
        <dbReference type="PROSITE" id="PS50883"/>
    </source>
</evidence>
<dbReference type="CDD" id="cd01949">
    <property type="entry name" value="GGDEF"/>
    <property type="match status" value="1"/>
</dbReference>
<dbReference type="InterPro" id="IPR029787">
    <property type="entry name" value="Nucleotide_cyclase"/>
</dbReference>
<keyword evidence="2" id="KW-0175">Coiled coil</keyword>
<evidence type="ECO:0000256" key="1">
    <source>
        <dbReference type="ARBA" id="ARBA00001946"/>
    </source>
</evidence>
<evidence type="ECO:0000259" key="5">
    <source>
        <dbReference type="PROSITE" id="PS50887"/>
    </source>
</evidence>
<dbReference type="InterPro" id="IPR043128">
    <property type="entry name" value="Rev_trsase/Diguanyl_cyclase"/>
</dbReference>
<dbReference type="EMBL" id="CP022272">
    <property type="protein sequence ID" value="ASJ97971.1"/>
    <property type="molecule type" value="Genomic_DNA"/>
</dbReference>
<feature type="domain" description="GGDEF" evidence="5">
    <location>
        <begin position="409"/>
        <end position="542"/>
    </location>
</feature>
<keyword evidence="3" id="KW-0812">Transmembrane</keyword>
<dbReference type="SMART" id="SM00267">
    <property type="entry name" value="GGDEF"/>
    <property type="match status" value="1"/>
</dbReference>
<keyword evidence="3" id="KW-0472">Membrane</keyword>
<dbReference type="SUPFAM" id="SSF55073">
    <property type="entry name" value="Nucleotide cyclase"/>
    <property type="match status" value="1"/>
</dbReference>
<dbReference type="InterPro" id="IPR000160">
    <property type="entry name" value="GGDEF_dom"/>
</dbReference>
<dbReference type="NCBIfam" id="TIGR00254">
    <property type="entry name" value="GGDEF"/>
    <property type="match status" value="1"/>
</dbReference>
<dbReference type="PROSITE" id="PS50887">
    <property type="entry name" value="GGDEF"/>
    <property type="match status" value="1"/>
</dbReference>
<name>A0AAC9XPE5_9GAMM</name>
<dbReference type="InterPro" id="IPR035919">
    <property type="entry name" value="EAL_sf"/>
</dbReference>
<dbReference type="PANTHER" id="PTHR33121">
    <property type="entry name" value="CYCLIC DI-GMP PHOSPHODIESTERASE PDEF"/>
    <property type="match status" value="1"/>
</dbReference>
<feature type="transmembrane region" description="Helical" evidence="3">
    <location>
        <begin position="16"/>
        <end position="36"/>
    </location>
</feature>
<dbReference type="PROSITE" id="PS50883">
    <property type="entry name" value="EAL"/>
    <property type="match status" value="1"/>
</dbReference>
<dbReference type="FunFam" id="3.30.70.270:FF:000001">
    <property type="entry name" value="Diguanylate cyclase domain protein"/>
    <property type="match status" value="1"/>
</dbReference>
<organism evidence="6 7">
    <name type="scientific">Shewanella marisflavi</name>
    <dbReference type="NCBI Taxonomy" id="260364"/>
    <lineage>
        <taxon>Bacteria</taxon>
        <taxon>Pseudomonadati</taxon>
        <taxon>Pseudomonadota</taxon>
        <taxon>Gammaproteobacteria</taxon>
        <taxon>Alteromonadales</taxon>
        <taxon>Shewanellaceae</taxon>
        <taxon>Shewanella</taxon>
    </lineage>
</organism>